<evidence type="ECO:0000256" key="1">
    <source>
        <dbReference type="ARBA" id="ARBA00004496"/>
    </source>
</evidence>
<dbReference type="OMA" id="CYVQPQK"/>
<evidence type="ECO:0000313" key="4">
    <source>
        <dbReference type="Proteomes" id="UP001652626"/>
    </source>
</evidence>
<dbReference type="InterPro" id="IPR026151">
    <property type="entry name" value="Maspardin"/>
</dbReference>
<sequence length="319" mass="36186">MSCLSDLSQSSEYLSFRSSIPLRKIAVDTDGSKTWKIFDSGPKSVNCPLVCLPPVSGTADIFYKQIMGLTTRGIRVIAAEPPPYWNLKEWCDGFKRLLDYMELDRVHIFGASLGGFIGQKFTELTKNCPRVASIILCNSFTDTSIFEYDDSAVLFWLLPSLVLKRMLMGNFTTDKVDKRIAESIDFMVERLESLTQTELASRLTLNCMPCYVQPQLLRDLPITIMDVWDESALSSRVREDLYKSYPHAKLAHLKSGGNFPYLSRSDEVNLHLLIHLRQFDGTECMASYISLHKVSAPQSQPEEGTVSYFNQKDKFVKIT</sequence>
<dbReference type="InterPro" id="IPR029058">
    <property type="entry name" value="AB_hydrolase_fold"/>
</dbReference>
<dbReference type="Gene3D" id="3.40.50.1820">
    <property type="entry name" value="alpha/beta hydrolase"/>
    <property type="match status" value="1"/>
</dbReference>
<dbReference type="RefSeq" id="XP_026494437.2">
    <property type="nucleotide sequence ID" value="XM_026638652.2"/>
</dbReference>
<accession>A0A8B8IDS7</accession>
<name>A0A8B8IDS7_VANTA</name>
<dbReference type="PANTHER" id="PTHR15913">
    <property type="entry name" value="ACID CLUSTER PROTEIN 33"/>
    <property type="match status" value="1"/>
</dbReference>
<keyword evidence="3" id="KW-0963">Cytoplasm</keyword>
<dbReference type="SUPFAM" id="SSF53474">
    <property type="entry name" value="alpha/beta-Hydrolases"/>
    <property type="match status" value="1"/>
</dbReference>
<dbReference type="GeneID" id="113399504"/>
<evidence type="ECO:0000313" key="5">
    <source>
        <dbReference type="RefSeq" id="XP_026494437.2"/>
    </source>
</evidence>
<dbReference type="GO" id="GO:0005737">
    <property type="term" value="C:cytoplasm"/>
    <property type="evidence" value="ECO:0007669"/>
    <property type="project" value="UniProtKB-SubCell"/>
</dbReference>
<organism evidence="4 5">
    <name type="scientific">Vanessa tameamea</name>
    <name type="common">Kamehameha butterfly</name>
    <dbReference type="NCBI Taxonomy" id="334116"/>
    <lineage>
        <taxon>Eukaryota</taxon>
        <taxon>Metazoa</taxon>
        <taxon>Ecdysozoa</taxon>
        <taxon>Arthropoda</taxon>
        <taxon>Hexapoda</taxon>
        <taxon>Insecta</taxon>
        <taxon>Pterygota</taxon>
        <taxon>Neoptera</taxon>
        <taxon>Endopterygota</taxon>
        <taxon>Lepidoptera</taxon>
        <taxon>Glossata</taxon>
        <taxon>Ditrysia</taxon>
        <taxon>Papilionoidea</taxon>
        <taxon>Nymphalidae</taxon>
        <taxon>Nymphalinae</taxon>
        <taxon>Vanessa</taxon>
    </lineage>
</organism>
<dbReference type="PANTHER" id="PTHR15913:SF0">
    <property type="entry name" value="MASPARDIN"/>
    <property type="match status" value="1"/>
</dbReference>
<comment type="subcellular location">
    <subcellularLocation>
        <location evidence="1">Cytoplasm</location>
    </subcellularLocation>
</comment>
<keyword evidence="4" id="KW-1185">Reference proteome</keyword>
<evidence type="ECO:0000256" key="3">
    <source>
        <dbReference type="ARBA" id="ARBA00022490"/>
    </source>
</evidence>
<protein>
    <submittedName>
        <fullName evidence="5">Maspardin-like</fullName>
    </submittedName>
</protein>
<gene>
    <name evidence="5" type="primary">LOC113399504</name>
</gene>
<dbReference type="Proteomes" id="UP001652626">
    <property type="component" value="Chromosome 18"/>
</dbReference>
<dbReference type="AlphaFoldDB" id="A0A8B8IDS7"/>
<dbReference type="OrthoDB" id="10264550at2759"/>
<proteinExistence type="inferred from homology"/>
<comment type="similarity">
    <text evidence="2">Belongs to the AB hydrolase superfamily.</text>
</comment>
<reference evidence="5" key="1">
    <citation type="submission" date="2025-08" db="UniProtKB">
        <authorList>
            <consortium name="RefSeq"/>
        </authorList>
    </citation>
    <scope>IDENTIFICATION</scope>
    <source>
        <tissue evidence="5">Whole body</tissue>
    </source>
</reference>
<evidence type="ECO:0000256" key="2">
    <source>
        <dbReference type="ARBA" id="ARBA00008645"/>
    </source>
</evidence>